<accession>A0A2N1DVT2</accession>
<proteinExistence type="predicted"/>
<dbReference type="AlphaFoldDB" id="A0A2N1DVT2"/>
<reference evidence="1 2" key="1">
    <citation type="submission" date="2017-08" db="EMBL/GenBank/DDBJ databases">
        <authorList>
            <person name="de Groot N.N."/>
        </authorList>
    </citation>
    <scope>NUCLEOTIDE SEQUENCE [LARGE SCALE GENOMIC DNA]</scope>
    <source>
        <strain evidence="1 2">PfR 37</strain>
    </source>
</reference>
<sequence length="202" mass="22515">MEMVMNTGTGEVYRFDLAVEKISDVQIIIAAAETEDELGCVLRFHLMLESLLSFYLDEKCQGEVGRYAKPPRDFGQKLGMAAAFGIPVQIAAVIYQVNSMRNKLAHGHSPHLDKGDVQQLARLVNLMSAIDPKFTPLEKRYIELSVKRPGERLSFGKEGLRIDFVLACTAFWRTAFSTLTQDAALNKLRLIIEAEKGPASKP</sequence>
<name>A0A2N1DVT2_PSEFL</name>
<dbReference type="RefSeq" id="WP_101221280.1">
    <property type="nucleotide sequence ID" value="NZ_KZ478028.1"/>
</dbReference>
<evidence type="ECO:0000313" key="1">
    <source>
        <dbReference type="EMBL" id="PKH13752.1"/>
    </source>
</evidence>
<dbReference type="EMBL" id="NVXX01000052">
    <property type="protein sequence ID" value="PKH13752.1"/>
    <property type="molecule type" value="Genomic_DNA"/>
</dbReference>
<organism evidence="1 2">
    <name type="scientific">Pseudomonas fluorescens</name>
    <dbReference type="NCBI Taxonomy" id="294"/>
    <lineage>
        <taxon>Bacteria</taxon>
        <taxon>Pseudomonadati</taxon>
        <taxon>Pseudomonadota</taxon>
        <taxon>Gammaproteobacteria</taxon>
        <taxon>Pseudomonadales</taxon>
        <taxon>Pseudomonadaceae</taxon>
        <taxon>Pseudomonas</taxon>
    </lineage>
</organism>
<dbReference type="Proteomes" id="UP000233564">
    <property type="component" value="Unassembled WGS sequence"/>
</dbReference>
<evidence type="ECO:0000313" key="2">
    <source>
        <dbReference type="Proteomes" id="UP000233564"/>
    </source>
</evidence>
<comment type="caution">
    <text evidence="1">The sequence shown here is derived from an EMBL/GenBank/DDBJ whole genome shotgun (WGS) entry which is preliminary data.</text>
</comment>
<protein>
    <submittedName>
        <fullName evidence="1">Uncharacterized protein</fullName>
    </submittedName>
</protein>
<gene>
    <name evidence="1" type="ORF">CIB54_25075</name>
</gene>